<comment type="similarity">
    <text evidence="5">Belongs to the SepF family.</text>
</comment>
<dbReference type="Gene3D" id="3.30.110.150">
    <property type="entry name" value="SepF-like protein"/>
    <property type="match status" value="1"/>
</dbReference>
<protein>
    <recommendedName>
        <fullName evidence="5">Cell division protein SepF</fullName>
    </recommendedName>
</protein>
<feature type="compositionally biased region" description="Basic and acidic residues" evidence="6">
    <location>
        <begin position="90"/>
        <end position="103"/>
    </location>
</feature>
<name>A0A8J3T9N1_9ACTN</name>
<dbReference type="InterPro" id="IPR038594">
    <property type="entry name" value="SepF-like_sf"/>
</dbReference>
<dbReference type="GO" id="GO:0000917">
    <property type="term" value="P:division septum assembly"/>
    <property type="evidence" value="ECO:0007669"/>
    <property type="project" value="UniProtKB-KW"/>
</dbReference>
<evidence type="ECO:0000313" key="8">
    <source>
        <dbReference type="Proteomes" id="UP000599074"/>
    </source>
</evidence>
<comment type="subunit">
    <text evidence="5">Homodimer. Interacts with FtsZ.</text>
</comment>
<dbReference type="EMBL" id="BOON01000024">
    <property type="protein sequence ID" value="GII23125.1"/>
    <property type="molecule type" value="Genomic_DNA"/>
</dbReference>
<dbReference type="GO" id="GO:0005737">
    <property type="term" value="C:cytoplasm"/>
    <property type="evidence" value="ECO:0007669"/>
    <property type="project" value="UniProtKB-SubCell"/>
</dbReference>
<proteinExistence type="inferred from homology"/>
<evidence type="ECO:0000256" key="6">
    <source>
        <dbReference type="SAM" id="MobiDB-lite"/>
    </source>
</evidence>
<reference evidence="7" key="1">
    <citation type="submission" date="2021-01" db="EMBL/GenBank/DDBJ databases">
        <title>Whole genome shotgun sequence of Planosporangium mesophilum NBRC 109066.</title>
        <authorList>
            <person name="Komaki H."/>
            <person name="Tamura T."/>
        </authorList>
    </citation>
    <scope>NUCLEOTIDE SEQUENCE</scope>
    <source>
        <strain evidence="7">NBRC 109066</strain>
    </source>
</reference>
<dbReference type="PANTHER" id="PTHR35798:SF1">
    <property type="entry name" value="CELL DIVISION PROTEIN SEPF"/>
    <property type="match status" value="1"/>
</dbReference>
<dbReference type="AlphaFoldDB" id="A0A8J3T9N1"/>
<evidence type="ECO:0000256" key="2">
    <source>
        <dbReference type="ARBA" id="ARBA00023210"/>
    </source>
</evidence>
<evidence type="ECO:0000313" key="7">
    <source>
        <dbReference type="EMBL" id="GII23125.1"/>
    </source>
</evidence>
<organism evidence="7 8">
    <name type="scientific">Planosporangium mesophilum</name>
    <dbReference type="NCBI Taxonomy" id="689768"/>
    <lineage>
        <taxon>Bacteria</taxon>
        <taxon>Bacillati</taxon>
        <taxon>Actinomycetota</taxon>
        <taxon>Actinomycetes</taxon>
        <taxon>Micromonosporales</taxon>
        <taxon>Micromonosporaceae</taxon>
        <taxon>Planosporangium</taxon>
    </lineage>
</organism>
<evidence type="ECO:0000256" key="5">
    <source>
        <dbReference type="HAMAP-Rule" id="MF_01197"/>
    </source>
</evidence>
<dbReference type="InterPro" id="IPR007561">
    <property type="entry name" value="Cell_div_SepF/SepF-rel"/>
</dbReference>
<feature type="region of interest" description="Disordered" evidence="6">
    <location>
        <begin position="79"/>
        <end position="103"/>
    </location>
</feature>
<keyword evidence="5" id="KW-0963">Cytoplasm</keyword>
<gene>
    <name evidence="5" type="primary">sepF</name>
    <name evidence="7" type="ORF">Pme01_27220</name>
</gene>
<keyword evidence="1 5" id="KW-0132">Cell division</keyword>
<dbReference type="InterPro" id="IPR023052">
    <property type="entry name" value="Cell_div_SepF"/>
</dbReference>
<dbReference type="PANTHER" id="PTHR35798">
    <property type="entry name" value="CELL DIVISION PROTEIN SEPF"/>
    <property type="match status" value="1"/>
</dbReference>
<evidence type="ECO:0000256" key="4">
    <source>
        <dbReference type="ARBA" id="ARBA00044936"/>
    </source>
</evidence>
<keyword evidence="8" id="KW-1185">Reference proteome</keyword>
<comment type="function">
    <text evidence="4 5">Cell division protein that is part of the divisome complex and is recruited early to the Z-ring. Probably stimulates Z-ring formation, perhaps through the cross-linking of FtsZ protofilaments. Its function overlaps with FtsA.</text>
</comment>
<evidence type="ECO:0000256" key="3">
    <source>
        <dbReference type="ARBA" id="ARBA00023306"/>
    </source>
</evidence>
<accession>A0A8J3T9N1</accession>
<dbReference type="Pfam" id="PF04472">
    <property type="entry name" value="SepF"/>
    <property type="match status" value="1"/>
</dbReference>
<dbReference type="Proteomes" id="UP000599074">
    <property type="component" value="Unassembled WGS sequence"/>
</dbReference>
<keyword evidence="3 5" id="KW-0131">Cell cycle</keyword>
<comment type="subcellular location">
    <subcellularLocation>
        <location evidence="5">Cytoplasm</location>
    </subcellularLocation>
    <text evidence="5">Localizes to the division site, in a FtsZ-dependent manner.</text>
</comment>
<sequence>MPSKTLPTAIDTKPDRPFRRAAPFIAREGARLAYRQTHCASVAVDRDSTDDTGGGNGAVGSLRKTSVWLGLAEDSEDELDPDVDLYDDGPVEHEDRRSGRRGSVDLRMARRTRAALVGDLGPGTVEPLRPEATDSSFEIATVHAHSFHDARTVGEYFRRDIPVIIDLSGLDDSDARRIVDFAAGLIFGRRGDIHRLARGVFLLAPAGVAILTGGRSPAGGGELFDHS</sequence>
<keyword evidence="2 5" id="KW-0717">Septation</keyword>
<feature type="compositionally biased region" description="Acidic residues" evidence="6">
    <location>
        <begin position="79"/>
        <end position="89"/>
    </location>
</feature>
<dbReference type="HAMAP" id="MF_01197">
    <property type="entry name" value="SepF"/>
    <property type="match status" value="1"/>
</dbReference>
<comment type="caution">
    <text evidence="7">The sequence shown here is derived from an EMBL/GenBank/DDBJ whole genome shotgun (WGS) entry which is preliminary data.</text>
</comment>
<evidence type="ECO:0000256" key="1">
    <source>
        <dbReference type="ARBA" id="ARBA00022618"/>
    </source>
</evidence>
<dbReference type="GO" id="GO:0043093">
    <property type="term" value="P:FtsZ-dependent cytokinesis"/>
    <property type="evidence" value="ECO:0007669"/>
    <property type="project" value="UniProtKB-UniRule"/>
</dbReference>